<evidence type="ECO:0000313" key="8">
    <source>
        <dbReference type="Proteomes" id="UP000054683"/>
    </source>
</evidence>
<dbReference type="InterPro" id="IPR036388">
    <property type="entry name" value="WH-like_DNA-bd_sf"/>
</dbReference>
<dbReference type="EMBL" id="FCOK02000039">
    <property type="protein sequence ID" value="SAL50698.1"/>
    <property type="molecule type" value="Genomic_DNA"/>
</dbReference>
<dbReference type="Gene3D" id="1.10.10.10">
    <property type="entry name" value="Winged helix-like DNA-binding domain superfamily/Winged helix DNA-binding domain"/>
    <property type="match status" value="1"/>
</dbReference>
<name>A0A158I283_9BURK</name>
<dbReference type="PANTHER" id="PTHR30514:SF1">
    <property type="entry name" value="HTH-TYPE TRANSCRIPTIONAL REGULATOR HEXR-RELATED"/>
    <property type="match status" value="1"/>
</dbReference>
<dbReference type="PROSITE" id="PS51464">
    <property type="entry name" value="SIS"/>
    <property type="match status" value="1"/>
</dbReference>
<dbReference type="GO" id="GO:0003700">
    <property type="term" value="F:DNA-binding transcription factor activity"/>
    <property type="evidence" value="ECO:0007669"/>
    <property type="project" value="InterPro"/>
</dbReference>
<evidence type="ECO:0000256" key="4">
    <source>
        <dbReference type="ARBA" id="ARBA00023163"/>
    </source>
</evidence>
<dbReference type="InterPro" id="IPR000281">
    <property type="entry name" value="HTH_RpiR"/>
</dbReference>
<evidence type="ECO:0000256" key="3">
    <source>
        <dbReference type="ARBA" id="ARBA00023152"/>
    </source>
</evidence>
<dbReference type="RefSeq" id="WP_062089524.1">
    <property type="nucleotide sequence ID" value="NZ_FCOK02000039.1"/>
</dbReference>
<feature type="domain" description="HTH rpiR-type" evidence="5">
    <location>
        <begin position="12"/>
        <end position="88"/>
    </location>
</feature>
<dbReference type="InterPro" id="IPR046348">
    <property type="entry name" value="SIS_dom_sf"/>
</dbReference>
<dbReference type="Proteomes" id="UP000054683">
    <property type="component" value="Unassembled WGS sequence"/>
</dbReference>
<keyword evidence="2" id="KW-0238">DNA-binding</keyword>
<evidence type="ECO:0000259" key="5">
    <source>
        <dbReference type="PROSITE" id="PS51071"/>
    </source>
</evidence>
<evidence type="ECO:0000256" key="2">
    <source>
        <dbReference type="ARBA" id="ARBA00023125"/>
    </source>
</evidence>
<gene>
    <name evidence="7" type="ORF">AWB69_05157</name>
</gene>
<dbReference type="InterPro" id="IPR035472">
    <property type="entry name" value="RpiR-like_SIS"/>
</dbReference>
<dbReference type="InterPro" id="IPR009057">
    <property type="entry name" value="Homeodomain-like_sf"/>
</dbReference>
<keyword evidence="1" id="KW-0805">Transcription regulation</keyword>
<dbReference type="InterPro" id="IPR001347">
    <property type="entry name" value="SIS_dom"/>
</dbReference>
<keyword evidence="4" id="KW-0804">Transcription</keyword>
<dbReference type="GO" id="GO:0006096">
    <property type="term" value="P:glycolytic process"/>
    <property type="evidence" value="ECO:0007669"/>
    <property type="project" value="UniProtKB-KW"/>
</dbReference>
<accession>A0A158I283</accession>
<protein>
    <submittedName>
        <fullName evidence="7">RpiR family transcriptional regulator</fullName>
    </submittedName>
</protein>
<dbReference type="Pfam" id="PF01418">
    <property type="entry name" value="HTH_6"/>
    <property type="match status" value="1"/>
</dbReference>
<reference evidence="7 8" key="1">
    <citation type="submission" date="2016-01" db="EMBL/GenBank/DDBJ databases">
        <authorList>
            <person name="Oliw E.H."/>
        </authorList>
    </citation>
    <scope>NUCLEOTIDE SEQUENCE [LARGE SCALE GENOMIC DNA]</scope>
    <source>
        <strain evidence="7">LMG 27134</strain>
    </source>
</reference>
<dbReference type="Gene3D" id="3.40.50.10490">
    <property type="entry name" value="Glucose-6-phosphate isomerase like protein, domain 1"/>
    <property type="match status" value="1"/>
</dbReference>
<dbReference type="PANTHER" id="PTHR30514">
    <property type="entry name" value="GLUCOKINASE"/>
    <property type="match status" value="1"/>
</dbReference>
<dbReference type="GO" id="GO:0097367">
    <property type="term" value="F:carbohydrate derivative binding"/>
    <property type="evidence" value="ECO:0007669"/>
    <property type="project" value="InterPro"/>
</dbReference>
<dbReference type="SUPFAM" id="SSF46689">
    <property type="entry name" value="Homeodomain-like"/>
    <property type="match status" value="1"/>
</dbReference>
<dbReference type="AlphaFoldDB" id="A0A158I283"/>
<keyword evidence="3" id="KW-0324">Glycolysis</keyword>
<evidence type="ECO:0000313" key="7">
    <source>
        <dbReference type="EMBL" id="SAL50698.1"/>
    </source>
</evidence>
<dbReference type="GO" id="GO:0003677">
    <property type="term" value="F:DNA binding"/>
    <property type="evidence" value="ECO:0007669"/>
    <property type="project" value="UniProtKB-KW"/>
</dbReference>
<proteinExistence type="predicted"/>
<dbReference type="Pfam" id="PF01380">
    <property type="entry name" value="SIS"/>
    <property type="match status" value="1"/>
</dbReference>
<dbReference type="PROSITE" id="PS51071">
    <property type="entry name" value="HTH_RPIR"/>
    <property type="match status" value="1"/>
</dbReference>
<sequence>MDILQVVPHSTTDTLARIRAISESLPDAQLQVGKAILAEPEWSVRASVAEIAQRAGVSAPTVIRFCRAVGFEGLSDFKLQLAQSLAVGTPYLHRAVNAQDGVPSLIHKILYAAAAVLTSLESQLDADTISLAIEKLAAAERIECYSVGNVSTFLASDAQSRFARLGLMSNAYFDPHMQVISAASLSPRDVVLAISHVGRMPTLLEAVALAREQGATVIGITQPDTPLARQCTIPIGMVVPEDAAARVGTEAYIAGQVLLEVLMVGVGLRLGPSALERLKRVRSVLRERGVDTEVHPALQRAWSEAGPDPL</sequence>
<dbReference type="PROSITE" id="PS00356">
    <property type="entry name" value="HTH_LACI_1"/>
    <property type="match status" value="1"/>
</dbReference>
<feature type="domain" description="SIS" evidence="6">
    <location>
        <begin position="132"/>
        <end position="272"/>
    </location>
</feature>
<dbReference type="InterPro" id="IPR047640">
    <property type="entry name" value="RpiR-like"/>
</dbReference>
<organism evidence="7 8">
    <name type="scientific">Caballeronia udeis</name>
    <dbReference type="NCBI Taxonomy" id="1232866"/>
    <lineage>
        <taxon>Bacteria</taxon>
        <taxon>Pseudomonadati</taxon>
        <taxon>Pseudomonadota</taxon>
        <taxon>Betaproteobacteria</taxon>
        <taxon>Burkholderiales</taxon>
        <taxon>Burkholderiaceae</taxon>
        <taxon>Caballeronia</taxon>
    </lineage>
</organism>
<evidence type="ECO:0000256" key="1">
    <source>
        <dbReference type="ARBA" id="ARBA00023015"/>
    </source>
</evidence>
<dbReference type="CDD" id="cd05013">
    <property type="entry name" value="SIS_RpiR"/>
    <property type="match status" value="1"/>
</dbReference>
<dbReference type="OrthoDB" id="257751at2"/>
<dbReference type="SUPFAM" id="SSF53697">
    <property type="entry name" value="SIS domain"/>
    <property type="match status" value="1"/>
</dbReference>
<evidence type="ECO:0000259" key="6">
    <source>
        <dbReference type="PROSITE" id="PS51464"/>
    </source>
</evidence>